<feature type="region of interest" description="Disordered" evidence="8">
    <location>
        <begin position="330"/>
        <end position="365"/>
    </location>
</feature>
<comment type="pathway">
    <text evidence="2">Protein modification; protein ubiquitination.</text>
</comment>
<keyword evidence="13" id="KW-1185">Reference proteome</keyword>
<dbReference type="Gene3D" id="3.30.2160.10">
    <property type="entry name" value="Hect, E3 ligase catalytic domain"/>
    <property type="match status" value="1"/>
</dbReference>
<sequence>MWLIDDPKHFHKDVTEVCFKYFHGEDGIVTATSPVVQVHNPFASVASSASPKSRDSPPIVGSGDASEAPSVDTASQSGSGRQSVENGLDSLSDSDCVVPVIVGSTAASKGPAGRMKDGDFAWITITELQAGGLRKGVLFSPYPYVKFSVKSKPEDGPSTLPHHGQAKRSSVINNTTNPDWTGQEFTFLMGSADVLEVEVKDKTTKPKTLLNRILGKTTIPVRSIHEKASKILNDSSIFYSNKPTEFEFPLTSSSSSDNVTGKLRFMVQVTKSLSGWSNASCPSSSSLSELSAARFSSGSSESSACGSNPTSPGGLILTPALLQTQVSTVESDETRLRNRADSNEDPLGAPPAPERPSSASKLQSANLVSPVGSPILFRRQTSWREKSNSAGQNDAISVSRNKDDLSVLRLGTSPVVGCDLISSDVPQSEASPPKLLEPRDAAAPMETPGIRLRPVRGEGASPAKHRPESDYMPLWENSSGQACLVPQKLEAMNVVREESGCDEDSPPPLPPRSAKPPPVTSGGQSQTRVHKPLERLMAVPFSSGPGSTPTKKTNRPPPPIPNVGLKPKLPTPTNTDAPESFPDPPGVAPPLPKKSAHVRNAILPAPSVSSSEECQHLEDLFAFRIIDSDEGSTGTIGPPAYENQVQGNSPVMETLLPGTVGAPLASPESDSSGTVESMLKDFETFLHARISDVGQHPRSRNSCDSGNASSDNLCSSLPPRNAQSSNANAPISVTPECSRTPSPHSDRLFSSATPASNTLTMPARSNNPLTPSPTSESGHSDSQESGLSGCRTDFSATSESSGEDLLPKPLPPPPPNQALPPPPPPLAAPVCPPTPTHRPKISHAKAARNVHVFVEREEDISPPPRPVQQHPAFPTVPTTASTTRLPLQPRMRLPEPEIKDEPLPDHFEARVDSHGRVYYIDHVNRTTTWVRPTWNNSRKSRLQVDDERRQLDRRYQSIRRTMTSRMDEEDSSSSSSNSGGMLILTSNLINTSSSDGGVPAASMQSGRGQRRSEIAMSALLSSPGLRFLTRPDFSSVLLANPDAREIYMSSASLKHMVSRVRQDSSYFQRYHNMREMFTFINMFAETSKALPVGWEEKMDEVHNQRFFVDHTNKTTTFIDPRLPLEGIDVRPVLRRRSRSSGDEDRNPPAPPPRPPMPCPGAASNGNASNLPVPTAYSDQIVAFLRQPNVMDVLAARYAPLTVPPPNPLWDEIIEIRSKGPVALEKYQNDINLNIMLSLFEEEIMSFIPSPSSSAALTVGRAGSDVGQSTTSPNVSNVTPASARGSATPYKRHFEAKLREFHRKLESKGYGQGPGKLKLQVRRNHLLEDAYSKIMTTSKKDLQKNRLCVNFIGEEGLDYGGPSREFFFLLSRELFNPYYGLFEYSANDTYTVQISPLSAFIDEHRNWYRFCGRVLGLALIHQYLLYAFFTRPFYKLLLRLSMNLSDLESLDSEFHKSVLWIAENDVEDMDFTFSVCEEVFPGNVVEKELKPGGKKIAVTPKNKLEYIEKLVNWRIERGTVEQAKNLLDGFYDVIEPRLVSCFDAQELELVIAGTLEIDLQDWSRNSEYRSGYHEDHQVIKWFWAVVESWDNERRLRLLQFVTGTTSVPYEGFSALRGSTGPRRFCIEKWGKPISLPSFLDNSRAHTCFNRLDLPPYTSIEMLREKLLLAIEETNTLSIE</sequence>
<reference evidence="12" key="1">
    <citation type="submission" date="2020-11" db="EMBL/GenBank/DDBJ databases">
        <authorList>
            <person name="Tran Van P."/>
        </authorList>
    </citation>
    <scope>NUCLEOTIDE SEQUENCE</scope>
</reference>
<dbReference type="InterPro" id="IPR040524">
    <property type="entry name" value="HECW1_helix"/>
</dbReference>
<dbReference type="PANTHER" id="PTHR11254">
    <property type="entry name" value="HECT DOMAIN UBIQUITIN-PROTEIN LIGASE"/>
    <property type="match status" value="1"/>
</dbReference>
<dbReference type="Pfam" id="PF00632">
    <property type="entry name" value="HECT"/>
    <property type="match status" value="1"/>
</dbReference>
<dbReference type="FunFam" id="3.30.2160.10:FF:000001">
    <property type="entry name" value="E3 ubiquitin-protein ligase NEDD4-like"/>
    <property type="match status" value="1"/>
</dbReference>
<dbReference type="SMART" id="SM00119">
    <property type="entry name" value="HECTc"/>
    <property type="match status" value="1"/>
</dbReference>
<evidence type="ECO:0000259" key="11">
    <source>
        <dbReference type="PROSITE" id="PS50237"/>
    </source>
</evidence>
<dbReference type="SUPFAM" id="SSF56204">
    <property type="entry name" value="Hect, E3 ligase catalytic domain"/>
    <property type="match status" value="1"/>
</dbReference>
<feature type="region of interest" description="Disordered" evidence="8">
    <location>
        <begin position="497"/>
        <end position="593"/>
    </location>
</feature>
<dbReference type="GO" id="GO:0048814">
    <property type="term" value="P:regulation of dendrite morphogenesis"/>
    <property type="evidence" value="ECO:0007669"/>
    <property type="project" value="TreeGrafter"/>
</dbReference>
<dbReference type="EC" id="2.3.2.26" evidence="3"/>
<evidence type="ECO:0000256" key="6">
    <source>
        <dbReference type="ARBA" id="ARBA00022786"/>
    </source>
</evidence>
<dbReference type="OrthoDB" id="5987976at2759"/>
<feature type="domain" description="WW" evidence="10">
    <location>
        <begin position="901"/>
        <end position="934"/>
    </location>
</feature>
<dbReference type="InterPro" id="IPR035892">
    <property type="entry name" value="C2_domain_sf"/>
</dbReference>
<dbReference type="PROSITE" id="PS50237">
    <property type="entry name" value="HECT"/>
    <property type="match status" value="1"/>
</dbReference>
<keyword evidence="4" id="KW-0808">Transferase</keyword>
<feature type="region of interest" description="Disordered" evidence="8">
    <location>
        <begin position="958"/>
        <end position="981"/>
    </location>
</feature>
<proteinExistence type="predicted"/>
<dbReference type="GO" id="GO:0006511">
    <property type="term" value="P:ubiquitin-dependent protein catabolic process"/>
    <property type="evidence" value="ECO:0007669"/>
    <property type="project" value="TreeGrafter"/>
</dbReference>
<dbReference type="SUPFAM" id="SSF51045">
    <property type="entry name" value="WW domain"/>
    <property type="match status" value="2"/>
</dbReference>
<dbReference type="Pfam" id="PF00168">
    <property type="entry name" value="C2"/>
    <property type="match status" value="1"/>
</dbReference>
<dbReference type="Pfam" id="PF00397">
    <property type="entry name" value="WW"/>
    <property type="match status" value="1"/>
</dbReference>
<evidence type="ECO:0000313" key="12">
    <source>
        <dbReference type="EMBL" id="CAD7272569.1"/>
    </source>
</evidence>
<evidence type="ECO:0000256" key="2">
    <source>
        <dbReference type="ARBA" id="ARBA00004906"/>
    </source>
</evidence>
<evidence type="ECO:0000259" key="9">
    <source>
        <dbReference type="PROSITE" id="PS50004"/>
    </source>
</evidence>
<dbReference type="InterPro" id="IPR050409">
    <property type="entry name" value="E3_ubiq-protein_ligase"/>
</dbReference>
<dbReference type="InterPro" id="IPR001202">
    <property type="entry name" value="WW_dom"/>
</dbReference>
<feature type="region of interest" description="Disordered" evidence="8">
    <location>
        <begin position="693"/>
        <end position="840"/>
    </location>
</feature>
<feature type="domain" description="HECT" evidence="11">
    <location>
        <begin position="1337"/>
        <end position="1678"/>
    </location>
</feature>
<organism evidence="12">
    <name type="scientific">Notodromas monacha</name>
    <dbReference type="NCBI Taxonomy" id="399045"/>
    <lineage>
        <taxon>Eukaryota</taxon>
        <taxon>Metazoa</taxon>
        <taxon>Ecdysozoa</taxon>
        <taxon>Arthropoda</taxon>
        <taxon>Crustacea</taxon>
        <taxon>Oligostraca</taxon>
        <taxon>Ostracoda</taxon>
        <taxon>Podocopa</taxon>
        <taxon>Podocopida</taxon>
        <taxon>Cypridocopina</taxon>
        <taxon>Cypridoidea</taxon>
        <taxon>Cyprididae</taxon>
        <taxon>Notodromas</taxon>
    </lineage>
</organism>
<dbReference type="GO" id="GO:0009966">
    <property type="term" value="P:regulation of signal transduction"/>
    <property type="evidence" value="ECO:0007669"/>
    <property type="project" value="UniProtKB-ARBA"/>
</dbReference>
<dbReference type="InterPro" id="IPR032348">
    <property type="entry name" value="HECW_N"/>
</dbReference>
<evidence type="ECO:0000256" key="1">
    <source>
        <dbReference type="ARBA" id="ARBA00000885"/>
    </source>
</evidence>
<dbReference type="Pfam" id="PF16562">
    <property type="entry name" value="HECW_N"/>
    <property type="match status" value="1"/>
</dbReference>
<dbReference type="InterPro" id="IPR000008">
    <property type="entry name" value="C2_dom"/>
</dbReference>
<dbReference type="CDD" id="cd00201">
    <property type="entry name" value="WW"/>
    <property type="match status" value="2"/>
</dbReference>
<evidence type="ECO:0000313" key="13">
    <source>
        <dbReference type="Proteomes" id="UP000678499"/>
    </source>
</evidence>
<dbReference type="Gene3D" id="2.60.40.150">
    <property type="entry name" value="C2 domain"/>
    <property type="match status" value="1"/>
</dbReference>
<keyword evidence="6 7" id="KW-0833">Ubl conjugation pathway</keyword>
<feature type="compositionally biased region" description="Pro residues" evidence="8">
    <location>
        <begin position="808"/>
        <end position="836"/>
    </location>
</feature>
<feature type="region of interest" description="Disordered" evidence="8">
    <location>
        <begin position="859"/>
        <end position="881"/>
    </location>
</feature>
<evidence type="ECO:0000256" key="3">
    <source>
        <dbReference type="ARBA" id="ARBA00012485"/>
    </source>
</evidence>
<dbReference type="SUPFAM" id="SSF49562">
    <property type="entry name" value="C2 domain (Calcium/lipid-binding domain, CaLB)"/>
    <property type="match status" value="1"/>
</dbReference>
<evidence type="ECO:0000259" key="10">
    <source>
        <dbReference type="PROSITE" id="PS50020"/>
    </source>
</evidence>
<feature type="region of interest" description="Disordered" evidence="8">
    <location>
        <begin position="1129"/>
        <end position="1170"/>
    </location>
</feature>
<dbReference type="Proteomes" id="UP000678499">
    <property type="component" value="Unassembled WGS sequence"/>
</dbReference>
<feature type="domain" description="C2" evidence="9">
    <location>
        <begin position="104"/>
        <end position="234"/>
    </location>
</feature>
<feature type="active site" description="Glycyl thioester intermediate" evidence="7">
    <location>
        <position position="1646"/>
    </location>
</feature>
<dbReference type="FunFam" id="3.90.1750.10:FF:000079">
    <property type="entry name" value="E3 ubiquitin-protein ligase"/>
    <property type="match status" value="1"/>
</dbReference>
<dbReference type="SMART" id="SM00239">
    <property type="entry name" value="C2"/>
    <property type="match status" value="1"/>
</dbReference>
<keyword evidence="5" id="KW-0677">Repeat</keyword>
<dbReference type="Gene3D" id="3.30.2410.10">
    <property type="entry name" value="Hect, E3 ligase catalytic domain"/>
    <property type="match status" value="1"/>
</dbReference>
<dbReference type="InterPro" id="IPR000569">
    <property type="entry name" value="HECT_dom"/>
</dbReference>
<feature type="compositionally biased region" description="Pro residues" evidence="8">
    <location>
        <begin position="506"/>
        <end position="519"/>
    </location>
</feature>
<dbReference type="Gene3D" id="3.90.1750.10">
    <property type="entry name" value="Hect, E3 ligase catalytic domains"/>
    <property type="match status" value="1"/>
</dbReference>
<dbReference type="PANTHER" id="PTHR11254:SF320">
    <property type="entry name" value="HECT-TYPE E3 UBIQUITIN TRANSFERASE"/>
    <property type="match status" value="1"/>
</dbReference>
<dbReference type="SMART" id="SM00456">
    <property type="entry name" value="WW"/>
    <property type="match status" value="2"/>
</dbReference>
<feature type="region of interest" description="Disordered" evidence="8">
    <location>
        <begin position="153"/>
        <end position="174"/>
    </location>
</feature>
<comment type="catalytic activity">
    <reaction evidence="1">
        <text>S-ubiquitinyl-[E2 ubiquitin-conjugating enzyme]-L-cysteine + [acceptor protein]-L-lysine = [E2 ubiquitin-conjugating enzyme]-L-cysteine + N(6)-ubiquitinyl-[acceptor protein]-L-lysine.</text>
        <dbReference type="EC" id="2.3.2.26"/>
    </reaction>
</comment>
<feature type="compositionally biased region" description="Polar residues" evidence="8">
    <location>
        <begin position="700"/>
        <end position="715"/>
    </location>
</feature>
<evidence type="ECO:0000256" key="5">
    <source>
        <dbReference type="ARBA" id="ARBA00022737"/>
    </source>
</evidence>
<evidence type="ECO:0000256" key="8">
    <source>
        <dbReference type="SAM" id="MobiDB-lite"/>
    </source>
</evidence>
<dbReference type="GO" id="GO:0061630">
    <property type="term" value="F:ubiquitin protein ligase activity"/>
    <property type="evidence" value="ECO:0007669"/>
    <property type="project" value="UniProtKB-EC"/>
</dbReference>
<feature type="compositionally biased region" description="Polar residues" evidence="8">
    <location>
        <begin position="721"/>
        <end position="777"/>
    </location>
</feature>
<dbReference type="EMBL" id="CAJPEX010000044">
    <property type="protein sequence ID" value="CAG0912721.1"/>
    <property type="molecule type" value="Genomic_DNA"/>
</dbReference>
<feature type="region of interest" description="Disordered" evidence="8">
    <location>
        <begin position="46"/>
        <end position="90"/>
    </location>
</feature>
<feature type="region of interest" description="Disordered" evidence="8">
    <location>
        <begin position="1264"/>
        <end position="1285"/>
    </location>
</feature>
<name>A0A7R9BEE5_9CRUS</name>
<dbReference type="PROSITE" id="PS50004">
    <property type="entry name" value="C2"/>
    <property type="match status" value="1"/>
</dbReference>
<dbReference type="GO" id="GO:0005737">
    <property type="term" value="C:cytoplasm"/>
    <property type="evidence" value="ECO:0007669"/>
    <property type="project" value="UniProtKB-ARBA"/>
</dbReference>
<feature type="compositionally biased region" description="Pro residues" evidence="8">
    <location>
        <begin position="1147"/>
        <end position="1158"/>
    </location>
</feature>
<protein>
    <recommendedName>
        <fullName evidence="3">HECT-type E3 ubiquitin transferase</fullName>
        <ecNumber evidence="3">2.3.2.26</ecNumber>
    </recommendedName>
</protein>
<dbReference type="InterPro" id="IPR035983">
    <property type="entry name" value="Hect_E3_ubiquitin_ligase"/>
</dbReference>
<dbReference type="Pfam" id="PF18436">
    <property type="entry name" value="HECW1_helix"/>
    <property type="match status" value="1"/>
</dbReference>
<gene>
    <name evidence="12" type="ORF">NMOB1V02_LOCUS498</name>
</gene>
<feature type="compositionally biased region" description="Basic and acidic residues" evidence="8">
    <location>
        <begin position="332"/>
        <end position="342"/>
    </location>
</feature>
<dbReference type="Gene3D" id="2.20.70.10">
    <property type="match status" value="2"/>
</dbReference>
<dbReference type="PROSITE" id="PS50020">
    <property type="entry name" value="WW_DOMAIN_2"/>
    <property type="match status" value="2"/>
</dbReference>
<dbReference type="EMBL" id="OA882081">
    <property type="protein sequence ID" value="CAD7272569.1"/>
    <property type="molecule type" value="Genomic_DNA"/>
</dbReference>
<feature type="domain" description="WW" evidence="10">
    <location>
        <begin position="1088"/>
        <end position="1122"/>
    </location>
</feature>
<evidence type="ECO:0000256" key="4">
    <source>
        <dbReference type="ARBA" id="ARBA00022679"/>
    </source>
</evidence>
<dbReference type="CDD" id="cd00078">
    <property type="entry name" value="HECTc"/>
    <property type="match status" value="1"/>
</dbReference>
<dbReference type="Gene3D" id="2.60.40.2840">
    <property type="match status" value="1"/>
</dbReference>
<feature type="compositionally biased region" description="Polar residues" evidence="8">
    <location>
        <begin position="72"/>
        <end position="90"/>
    </location>
</feature>
<dbReference type="UniPathway" id="UPA00143"/>
<dbReference type="GO" id="GO:0016567">
    <property type="term" value="P:protein ubiquitination"/>
    <property type="evidence" value="ECO:0007669"/>
    <property type="project" value="UniProtKB-UniPathway"/>
</dbReference>
<feature type="compositionally biased region" description="Pro residues" evidence="8">
    <location>
        <begin position="581"/>
        <end position="592"/>
    </location>
</feature>
<feature type="compositionally biased region" description="Polar residues" evidence="8">
    <location>
        <begin position="1265"/>
        <end position="1279"/>
    </location>
</feature>
<accession>A0A7R9BEE5</accession>
<dbReference type="FunFam" id="3.30.2410.10:FF:000002">
    <property type="entry name" value="E3 ubiquitin-protein ligase HECW2"/>
    <property type="match status" value="1"/>
</dbReference>
<evidence type="ECO:0000256" key="7">
    <source>
        <dbReference type="PROSITE-ProRule" id="PRU00104"/>
    </source>
</evidence>
<dbReference type="InterPro" id="IPR036020">
    <property type="entry name" value="WW_dom_sf"/>
</dbReference>
<dbReference type="PROSITE" id="PS01159">
    <property type="entry name" value="WW_DOMAIN_1"/>
    <property type="match status" value="1"/>
</dbReference>